<reference evidence="8" key="1">
    <citation type="submission" date="2017-06" db="EMBL/GenBank/DDBJ databases">
        <title>Complete plastid genome of Gracilaria bailinae.</title>
        <authorList>
            <person name="Zhang L."/>
        </authorList>
    </citation>
    <scope>NUCLEOTIDE SEQUENCE</scope>
</reference>
<geneLocation type="chloroplast" evidence="8"/>
<comment type="catalytic activity">
    <reaction evidence="5 6">
        <text>cytidine(34) in tRNA(Ile2) + L-lysine + ATP = lysidine(34) in tRNA(Ile2) + AMP + diphosphate + H(+)</text>
        <dbReference type="Rhea" id="RHEA:43744"/>
        <dbReference type="Rhea" id="RHEA-COMP:10625"/>
        <dbReference type="Rhea" id="RHEA-COMP:10670"/>
        <dbReference type="ChEBI" id="CHEBI:15378"/>
        <dbReference type="ChEBI" id="CHEBI:30616"/>
        <dbReference type="ChEBI" id="CHEBI:32551"/>
        <dbReference type="ChEBI" id="CHEBI:33019"/>
        <dbReference type="ChEBI" id="CHEBI:82748"/>
        <dbReference type="ChEBI" id="CHEBI:83665"/>
        <dbReference type="ChEBI" id="CHEBI:456215"/>
        <dbReference type="EC" id="6.3.4.19"/>
    </reaction>
</comment>
<comment type="similarity">
    <text evidence="6">Belongs to the tRNA(Ile)-lysidine synthase family.</text>
</comment>
<dbReference type="SUPFAM" id="SSF52402">
    <property type="entry name" value="Adenine nucleotide alpha hydrolases-like"/>
    <property type="match status" value="1"/>
</dbReference>
<dbReference type="GeneID" id="37504358"/>
<dbReference type="EMBL" id="MF372957">
    <property type="protein sequence ID" value="AXE43496.1"/>
    <property type="molecule type" value="Genomic_DNA"/>
</dbReference>
<dbReference type="InterPro" id="IPR014729">
    <property type="entry name" value="Rossmann-like_a/b/a_fold"/>
</dbReference>
<dbReference type="GO" id="GO:0005524">
    <property type="term" value="F:ATP binding"/>
    <property type="evidence" value="ECO:0007669"/>
    <property type="project" value="UniProtKB-UniRule"/>
</dbReference>
<keyword evidence="8" id="KW-0150">Chloroplast</keyword>
<dbReference type="GO" id="GO:0006400">
    <property type="term" value="P:tRNA modification"/>
    <property type="evidence" value="ECO:0007669"/>
    <property type="project" value="UniProtKB-UniRule"/>
</dbReference>
<feature type="domain" description="tRNA(Ile)-lysidine/2-thiocytidine synthase N-terminal" evidence="7">
    <location>
        <begin position="25"/>
        <end position="204"/>
    </location>
</feature>
<dbReference type="Gene3D" id="1.20.59.20">
    <property type="match status" value="1"/>
</dbReference>
<dbReference type="CDD" id="cd01992">
    <property type="entry name" value="TilS_N"/>
    <property type="match status" value="1"/>
</dbReference>
<evidence type="ECO:0000256" key="5">
    <source>
        <dbReference type="ARBA" id="ARBA00048539"/>
    </source>
</evidence>
<evidence type="ECO:0000256" key="3">
    <source>
        <dbReference type="ARBA" id="ARBA00022741"/>
    </source>
</evidence>
<evidence type="ECO:0000313" key="8">
    <source>
        <dbReference type="EMBL" id="AXE43496.1"/>
    </source>
</evidence>
<evidence type="ECO:0000256" key="4">
    <source>
        <dbReference type="ARBA" id="ARBA00022840"/>
    </source>
</evidence>
<comment type="function">
    <text evidence="6">Ligates lysine onto the cytidine present at position 34 of the AUA codon-specific tRNA(Ile) that contains the anticodon CAU, in an ATP-dependent manner. Cytidine is converted to lysidine, thus changing the amino acid specificity of the tRNA from methionine to isoleucine.</text>
</comment>
<dbReference type="PANTHER" id="PTHR43033:SF1">
    <property type="entry name" value="TRNA(ILE)-LYSIDINE SYNTHASE-RELATED"/>
    <property type="match status" value="1"/>
</dbReference>
<dbReference type="EC" id="6.3.4.19" evidence="6"/>
<comment type="domain">
    <text evidence="6">The N-terminal region contains the highly conserved SGGXDS motif, predicted to be a P-loop motif involved in ATP binding.</text>
</comment>
<dbReference type="NCBIfam" id="TIGR02432">
    <property type="entry name" value="lysidine_TilS_N"/>
    <property type="match status" value="1"/>
</dbReference>
<dbReference type="HAMAP" id="MF_01161">
    <property type="entry name" value="tRNA_Ile_lys_synt"/>
    <property type="match status" value="1"/>
</dbReference>
<dbReference type="Pfam" id="PF01171">
    <property type="entry name" value="ATP_bind_3"/>
    <property type="match status" value="1"/>
</dbReference>
<dbReference type="InterPro" id="IPR012795">
    <property type="entry name" value="tRNA_Ile_lys_synt_N"/>
</dbReference>
<evidence type="ECO:0000256" key="1">
    <source>
        <dbReference type="ARBA" id="ARBA00022598"/>
    </source>
</evidence>
<gene>
    <name evidence="6 8" type="primary">tilS</name>
</gene>
<evidence type="ECO:0000256" key="6">
    <source>
        <dbReference type="HAMAP-Rule" id="MF_01161"/>
    </source>
</evidence>
<dbReference type="Gene3D" id="3.40.50.620">
    <property type="entry name" value="HUPs"/>
    <property type="match status" value="1"/>
</dbReference>
<dbReference type="InterPro" id="IPR012094">
    <property type="entry name" value="tRNA_Ile_lys_synt"/>
</dbReference>
<sequence length="322" mass="39217">MCISIYQKFLKALKHYNNSKKKLSILIAVSGGQDSLCLVQLIEKYNIVNQYFKDIEYIYIDHQWRCDSKKQIKHLINYINSTKHKISIYQINYNNMSELLARRIRYQILIKHAKNHQQQIICTGHNKTDYIETFLINLIRGTGLEGLYSIPLIRKINQQTYLFRPLIDINRTDVLWFCRKYNLPIWSDKTNFNYKNHRNRIRHEMLPYLKEYFSPQIEKNISNFLDLSSLENEYIKQNAIKMYLISRDKNYIAMNYKFIKNQHIALQKRVLQIFFYYHFNKFLNKKIVYKIINNINSNHMSKIVIIWHNLYINIYKNWIYIQ</sequence>
<keyword evidence="8" id="KW-0934">Plastid</keyword>
<dbReference type="SUPFAM" id="SSF82829">
    <property type="entry name" value="MesJ substrate recognition domain-like"/>
    <property type="match status" value="1"/>
</dbReference>
<feature type="binding site" evidence="6">
    <location>
        <begin position="30"/>
        <end position="35"/>
    </location>
    <ligand>
        <name>ATP</name>
        <dbReference type="ChEBI" id="CHEBI:30616"/>
    </ligand>
</feature>
<dbReference type="RefSeq" id="YP_009500334.1">
    <property type="nucleotide sequence ID" value="NC_038100.1"/>
</dbReference>
<proteinExistence type="inferred from homology"/>
<organism evidence="8">
    <name type="scientific">Gracilariopsis heteroclada</name>
    <dbReference type="NCBI Taxonomy" id="172978"/>
    <lineage>
        <taxon>Eukaryota</taxon>
        <taxon>Rhodophyta</taxon>
        <taxon>Florideophyceae</taxon>
        <taxon>Rhodymeniophycidae</taxon>
        <taxon>Gracilariales</taxon>
        <taxon>Gracilariaceae</taxon>
        <taxon>Gracilariopsis</taxon>
    </lineage>
</organism>
<dbReference type="InterPro" id="IPR011063">
    <property type="entry name" value="TilS/TtcA_N"/>
</dbReference>
<keyword evidence="2 6" id="KW-0819">tRNA processing</keyword>
<keyword evidence="1 6" id="KW-0436">Ligase</keyword>
<name>A0A344V6A9_9FLOR</name>
<comment type="subcellular location">
    <subcellularLocation>
        <location evidence="6">Plastid</location>
        <location evidence="6">Chloroplast</location>
    </subcellularLocation>
</comment>
<protein>
    <recommendedName>
        <fullName evidence="6">tRNA(Ile)-lysidine synthase, chloroplastic</fullName>
        <ecNumber evidence="6">6.3.4.19</ecNumber>
    </recommendedName>
    <alternativeName>
        <fullName evidence="6">tRNA(Ile)-2-lysyl-cytidine synthase</fullName>
    </alternativeName>
    <alternativeName>
        <fullName evidence="6">tRNA(Ile)-lysidine synthetase</fullName>
    </alternativeName>
</protein>
<dbReference type="GO" id="GO:0009507">
    <property type="term" value="C:chloroplast"/>
    <property type="evidence" value="ECO:0007669"/>
    <property type="project" value="UniProtKB-SubCell"/>
</dbReference>
<dbReference type="PANTHER" id="PTHR43033">
    <property type="entry name" value="TRNA(ILE)-LYSIDINE SYNTHASE-RELATED"/>
    <property type="match status" value="1"/>
</dbReference>
<dbReference type="AlphaFoldDB" id="A0A344V6A9"/>
<evidence type="ECO:0000256" key="2">
    <source>
        <dbReference type="ARBA" id="ARBA00022694"/>
    </source>
</evidence>
<keyword evidence="4 6" id="KW-0067">ATP-binding</keyword>
<keyword evidence="3 6" id="KW-0547">Nucleotide-binding</keyword>
<dbReference type="GO" id="GO:0032267">
    <property type="term" value="F:tRNA(Ile)-lysidine synthase activity"/>
    <property type="evidence" value="ECO:0007669"/>
    <property type="project" value="UniProtKB-EC"/>
</dbReference>
<accession>A0A344V6A9</accession>
<evidence type="ECO:0000259" key="7">
    <source>
        <dbReference type="Pfam" id="PF01171"/>
    </source>
</evidence>